<dbReference type="Gene3D" id="1.20.1250.20">
    <property type="entry name" value="MFS general substrate transporter like domains"/>
    <property type="match status" value="2"/>
</dbReference>
<evidence type="ECO:0000256" key="1">
    <source>
        <dbReference type="ARBA" id="ARBA00004141"/>
    </source>
</evidence>
<feature type="transmembrane region" description="Helical" evidence="6">
    <location>
        <begin position="457"/>
        <end position="477"/>
    </location>
</feature>
<dbReference type="InterPro" id="IPR011701">
    <property type="entry name" value="MFS"/>
</dbReference>
<dbReference type="PROSITE" id="PS50850">
    <property type="entry name" value="MFS"/>
    <property type="match status" value="1"/>
</dbReference>
<organism evidence="8 9">
    <name type="scientific">Tilletiopsis washingtonensis</name>
    <dbReference type="NCBI Taxonomy" id="58919"/>
    <lineage>
        <taxon>Eukaryota</taxon>
        <taxon>Fungi</taxon>
        <taxon>Dikarya</taxon>
        <taxon>Basidiomycota</taxon>
        <taxon>Ustilaginomycotina</taxon>
        <taxon>Exobasidiomycetes</taxon>
        <taxon>Entylomatales</taxon>
        <taxon>Entylomatales incertae sedis</taxon>
        <taxon>Tilletiopsis</taxon>
    </lineage>
</organism>
<comment type="subcellular location">
    <subcellularLocation>
        <location evidence="1">Membrane</location>
        <topology evidence="1">Multi-pass membrane protein</topology>
    </subcellularLocation>
</comment>
<feature type="transmembrane region" description="Helical" evidence="6">
    <location>
        <begin position="619"/>
        <end position="641"/>
    </location>
</feature>
<dbReference type="InterPro" id="IPR036259">
    <property type="entry name" value="MFS_trans_sf"/>
</dbReference>
<evidence type="ECO:0000256" key="3">
    <source>
        <dbReference type="ARBA" id="ARBA00022989"/>
    </source>
</evidence>
<dbReference type="GO" id="GO:0022857">
    <property type="term" value="F:transmembrane transporter activity"/>
    <property type="evidence" value="ECO:0007669"/>
    <property type="project" value="InterPro"/>
</dbReference>
<evidence type="ECO:0000256" key="4">
    <source>
        <dbReference type="ARBA" id="ARBA00023136"/>
    </source>
</evidence>
<evidence type="ECO:0000313" key="8">
    <source>
        <dbReference type="EMBL" id="PWN96801.1"/>
    </source>
</evidence>
<protein>
    <submittedName>
        <fullName evidence="8">MFS general substrate transporter</fullName>
    </submittedName>
</protein>
<dbReference type="PANTHER" id="PTHR23501:SF58">
    <property type="entry name" value="LOW AFFINITY HEME TRANSPORTER STR3"/>
    <property type="match status" value="1"/>
</dbReference>
<feature type="domain" description="Major facilitator superfamily (MFS) profile" evidence="7">
    <location>
        <begin position="126"/>
        <end position="646"/>
    </location>
</feature>
<dbReference type="GeneID" id="37268163"/>
<feature type="transmembrane region" description="Helical" evidence="6">
    <location>
        <begin position="280"/>
        <end position="301"/>
    </location>
</feature>
<feature type="compositionally biased region" description="Low complexity" evidence="5">
    <location>
        <begin position="50"/>
        <end position="64"/>
    </location>
</feature>
<dbReference type="AlphaFoldDB" id="A0A316Z5H1"/>
<feature type="non-terminal residue" evidence="8">
    <location>
        <position position="668"/>
    </location>
</feature>
<name>A0A316Z5H1_9BASI</name>
<dbReference type="STRING" id="58919.A0A316Z5H1"/>
<reference evidence="8 9" key="1">
    <citation type="journal article" date="2018" name="Mol. Biol. Evol.">
        <title>Broad Genomic Sampling Reveals a Smut Pathogenic Ancestry of the Fungal Clade Ustilaginomycotina.</title>
        <authorList>
            <person name="Kijpornyongpan T."/>
            <person name="Mondo S.J."/>
            <person name="Barry K."/>
            <person name="Sandor L."/>
            <person name="Lee J."/>
            <person name="Lipzen A."/>
            <person name="Pangilinan J."/>
            <person name="LaButti K."/>
            <person name="Hainaut M."/>
            <person name="Henrissat B."/>
            <person name="Grigoriev I.V."/>
            <person name="Spatafora J.W."/>
            <person name="Aime M.C."/>
        </authorList>
    </citation>
    <scope>NUCLEOTIDE SEQUENCE [LARGE SCALE GENOMIC DNA]</scope>
    <source>
        <strain evidence="8 9">MCA 4186</strain>
    </source>
</reference>
<dbReference type="InterPro" id="IPR020846">
    <property type="entry name" value="MFS_dom"/>
</dbReference>
<keyword evidence="9" id="KW-1185">Reference proteome</keyword>
<dbReference type="RefSeq" id="XP_025597080.1">
    <property type="nucleotide sequence ID" value="XM_025740617.1"/>
</dbReference>
<dbReference type="GO" id="GO:0005886">
    <property type="term" value="C:plasma membrane"/>
    <property type="evidence" value="ECO:0007669"/>
    <property type="project" value="TreeGrafter"/>
</dbReference>
<evidence type="ECO:0000256" key="6">
    <source>
        <dbReference type="SAM" id="Phobius"/>
    </source>
</evidence>
<evidence type="ECO:0000259" key="7">
    <source>
        <dbReference type="PROSITE" id="PS50850"/>
    </source>
</evidence>
<gene>
    <name evidence="8" type="ORF">FA09DRAFT_309876</name>
</gene>
<dbReference type="OrthoDB" id="2241241at2759"/>
<proteinExistence type="predicted"/>
<feature type="region of interest" description="Disordered" evidence="5">
    <location>
        <begin position="1"/>
        <end position="93"/>
    </location>
</feature>
<dbReference type="PANTHER" id="PTHR23501">
    <property type="entry name" value="MAJOR FACILITATOR SUPERFAMILY"/>
    <property type="match status" value="1"/>
</dbReference>
<keyword evidence="4 6" id="KW-0472">Membrane</keyword>
<sequence>MPAAGPSRLSPHRHTPEPAPSPPTFLRSMASQVEAKGTHSPRASLEADGPRPLSRSGAASPASPSHDDADSLGRKDVSDSEGHAGAPRGESNAEYRAHLASQPAGVSKIEALYRVFGNNRVAVWTLYAAISAIVIVFCFDGSTTSSYQTVAASEYAKHAELLGVIDTAEAIIIAVSKPFISKVADISSRQMAYLGILVLYVFGYLLVAATTTAGGFAAGRIISATGQAGLDLVTDIIVADISPLQWRGFMTALTSSPYLFLAWVGPQVSGPLVDRREWRWGFGMFCILAPVCVMPAIIVMWRAEKVAKANGELAFTASPYERRLVAEQGTTENKESYFTLVKKFCIELDIIGLILLAAAWCLIFLPFSLRGDRPRGWRDPGLIAMIAVGGALLILFFIYEWLWAAKPIMTRRIFKNRTFQLAVTLDIFYFMSGSLRSLYYSSYVYVIKDWTSVEWGYFNNISTFCLTLFGISAGLVLRYTHRYKMLQIGGNCIRLIAMGLTFWARGPNASTGALVSAQVLNSLGGACSVVGTRVASQASVPHEDLAQVIALLSLWTRLGGSVGSAISAAIWQGTIRGYMREEGVPEARIQPIYGRFISARSLPIDDPIRQAVSRAADRAMYPITLAALCISVLPLLASLFMKNYYLGARHNAVEDRGVDGRMVEGEGD</sequence>
<dbReference type="EMBL" id="KZ819297">
    <property type="protein sequence ID" value="PWN96801.1"/>
    <property type="molecule type" value="Genomic_DNA"/>
</dbReference>
<feature type="transmembrane region" description="Helical" evidence="6">
    <location>
        <begin position="381"/>
        <end position="402"/>
    </location>
</feature>
<evidence type="ECO:0000313" key="9">
    <source>
        <dbReference type="Proteomes" id="UP000245946"/>
    </source>
</evidence>
<evidence type="ECO:0000256" key="2">
    <source>
        <dbReference type="ARBA" id="ARBA00022692"/>
    </source>
</evidence>
<dbReference type="SUPFAM" id="SSF103473">
    <property type="entry name" value="MFS general substrate transporter"/>
    <property type="match status" value="1"/>
</dbReference>
<dbReference type="Pfam" id="PF07690">
    <property type="entry name" value="MFS_1"/>
    <property type="match status" value="1"/>
</dbReference>
<feature type="transmembrane region" description="Helical" evidence="6">
    <location>
        <begin position="121"/>
        <end position="142"/>
    </location>
</feature>
<dbReference type="Proteomes" id="UP000245946">
    <property type="component" value="Unassembled WGS sequence"/>
</dbReference>
<evidence type="ECO:0000256" key="5">
    <source>
        <dbReference type="SAM" id="MobiDB-lite"/>
    </source>
</evidence>
<feature type="compositionally biased region" description="Basic and acidic residues" evidence="5">
    <location>
        <begin position="65"/>
        <end position="82"/>
    </location>
</feature>
<keyword evidence="2 6" id="KW-0812">Transmembrane</keyword>
<accession>A0A316Z5H1</accession>
<feature type="transmembrane region" description="Helical" evidence="6">
    <location>
        <begin position="350"/>
        <end position="369"/>
    </location>
</feature>
<feature type="transmembrane region" description="Helical" evidence="6">
    <location>
        <begin position="192"/>
        <end position="217"/>
    </location>
</feature>
<keyword evidence="3 6" id="KW-1133">Transmembrane helix</keyword>
<feature type="transmembrane region" description="Helical" evidence="6">
    <location>
        <begin position="423"/>
        <end position="445"/>
    </location>
</feature>